<comment type="caution">
    <text evidence="1">The sequence shown here is derived from an EMBL/GenBank/DDBJ whole genome shotgun (WGS) entry which is preliminary data.</text>
</comment>
<evidence type="ECO:0008006" key="3">
    <source>
        <dbReference type="Google" id="ProtNLM"/>
    </source>
</evidence>
<evidence type="ECO:0000313" key="1">
    <source>
        <dbReference type="EMBL" id="MDM7885793.1"/>
    </source>
</evidence>
<keyword evidence="2" id="KW-1185">Reference proteome</keyword>
<organism evidence="1 2">
    <name type="scientific">Curtobacterium citri</name>
    <dbReference type="NCBI Taxonomy" id="3055139"/>
    <lineage>
        <taxon>Bacteria</taxon>
        <taxon>Bacillati</taxon>
        <taxon>Actinomycetota</taxon>
        <taxon>Actinomycetes</taxon>
        <taxon>Micrococcales</taxon>
        <taxon>Microbacteriaceae</taxon>
        <taxon>Curtobacterium</taxon>
    </lineage>
</organism>
<dbReference type="RefSeq" id="WP_182046426.1">
    <property type="nucleotide sequence ID" value="NZ_JAUCML010000007.1"/>
</dbReference>
<gene>
    <name evidence="1" type="ORF">QUG92_11815</name>
</gene>
<name>A0ABT7T890_9MICO</name>
<protein>
    <recommendedName>
        <fullName evidence="3">DUF86 domain-containing protein</fullName>
    </recommendedName>
</protein>
<dbReference type="EMBL" id="JAUCML010000007">
    <property type="protein sequence ID" value="MDM7885793.1"/>
    <property type="molecule type" value="Genomic_DNA"/>
</dbReference>
<accession>A0ABT7T890</accession>
<dbReference type="Proteomes" id="UP001237823">
    <property type="component" value="Unassembled WGS sequence"/>
</dbReference>
<sequence length="115" mass="12371">MTPGTGELLDEVVQACAAIERYVDDSPPSDLVLDAVRMRLVEIGVAVAALPDDLTASEPGIPWVRLAAIGDRLTNGRRPVSPPVLVWTARVDAPRLREAATRLRDRHALRAGPTS</sequence>
<reference evidence="1 2" key="1">
    <citation type="submission" date="2023-06" db="EMBL/GenBank/DDBJ databases">
        <authorList>
            <person name="Feng G."/>
            <person name="Li J."/>
            <person name="Zhu H."/>
        </authorList>
    </citation>
    <scope>NUCLEOTIDE SEQUENCE [LARGE SCALE GENOMIC DNA]</scope>
    <source>
        <strain evidence="1 2">RHCKG23</strain>
    </source>
</reference>
<proteinExistence type="predicted"/>
<evidence type="ECO:0000313" key="2">
    <source>
        <dbReference type="Proteomes" id="UP001237823"/>
    </source>
</evidence>